<reference evidence="9 10" key="1">
    <citation type="journal article" date="2023" name="Cell">
        <title>Genetic manipulation of Patescibacteria provides mechanistic insights into microbial dark matter and the epibiotic lifestyle.</title>
        <authorList>
            <person name="Wang Y."/>
            <person name="Gallagher L.A."/>
            <person name="Andrade P.A."/>
            <person name="Liu A."/>
            <person name="Humphreys I.R."/>
            <person name="Turkarslan S."/>
            <person name="Cutler K.J."/>
            <person name="Arrieta-Ortiz M.L."/>
            <person name="Li Y."/>
            <person name="Radey M.C."/>
            <person name="McLean J.S."/>
            <person name="Cong Q."/>
            <person name="Baker D."/>
            <person name="Baliga N.S."/>
            <person name="Peterson S.B."/>
            <person name="Mougous J.D."/>
        </authorList>
    </citation>
    <scope>NUCLEOTIDE SEQUENCE [LARGE SCALE GENOMIC DNA]</scope>
    <source>
        <strain evidence="9 10">ML1</strain>
    </source>
</reference>
<feature type="domain" description="DNA polymerase III delta subunit-like C-terminal" evidence="8">
    <location>
        <begin position="183"/>
        <end position="295"/>
    </location>
</feature>
<comment type="similarity">
    <text evidence="6">Belongs to the DNA polymerase HolA subunit family.</text>
</comment>
<sequence length="308" mass="34002">MRQEIAALTKRLGVRAETIDADRLSLNSLADIVRGVSLFRETRLVVLRQLSEHKELWAKLGEWARDVSADTTLVLVEAKPDKRTKAYKTLVRAGEVIAAEPLTERTRSAAETWLRDLARAQGVEISRAQAANMVSRALIPNETSRIAEVDQLQLAHAVKALVNVDTVTDEAIAAVLPPAREFSVFDILELAARRDVRAVQKALSELRATDDPYKVMALLWVQWAQLAAAMMAEGVSSAQIASDLAIHPFVAKKLQALAPYFSAASVRELTQLAAELDYQSKTLAVAPWDIIDRFVLTVSTRNSPQENE</sequence>
<dbReference type="InterPro" id="IPR008921">
    <property type="entry name" value="DNA_pol3_clamp-load_cplx_C"/>
</dbReference>
<evidence type="ECO:0000256" key="3">
    <source>
        <dbReference type="ARBA" id="ARBA00022695"/>
    </source>
</evidence>
<name>A0ABY8WTA2_9BACT</name>
<evidence type="ECO:0000259" key="8">
    <source>
        <dbReference type="Pfam" id="PF21694"/>
    </source>
</evidence>
<protein>
    <recommendedName>
        <fullName evidence="1">DNA-directed DNA polymerase</fullName>
        <ecNumber evidence="1">2.7.7.7</ecNumber>
    </recommendedName>
</protein>
<dbReference type="InterPro" id="IPR048466">
    <property type="entry name" value="DNA_pol3_delta-like_C"/>
</dbReference>
<evidence type="ECO:0000256" key="5">
    <source>
        <dbReference type="ARBA" id="ARBA00022932"/>
    </source>
</evidence>
<evidence type="ECO:0000256" key="6">
    <source>
        <dbReference type="ARBA" id="ARBA00034754"/>
    </source>
</evidence>
<dbReference type="Gene3D" id="3.40.50.300">
    <property type="entry name" value="P-loop containing nucleotide triphosphate hydrolases"/>
    <property type="match status" value="1"/>
</dbReference>
<accession>A0ABY8WTA2</accession>
<comment type="catalytic activity">
    <reaction evidence="7">
        <text>DNA(n) + a 2'-deoxyribonucleoside 5'-triphosphate = DNA(n+1) + diphosphate</text>
        <dbReference type="Rhea" id="RHEA:22508"/>
        <dbReference type="Rhea" id="RHEA-COMP:17339"/>
        <dbReference type="Rhea" id="RHEA-COMP:17340"/>
        <dbReference type="ChEBI" id="CHEBI:33019"/>
        <dbReference type="ChEBI" id="CHEBI:61560"/>
        <dbReference type="ChEBI" id="CHEBI:173112"/>
        <dbReference type="EC" id="2.7.7.7"/>
    </reaction>
</comment>
<dbReference type="Gene3D" id="1.20.272.10">
    <property type="match status" value="1"/>
</dbReference>
<dbReference type="SUPFAM" id="SSF48019">
    <property type="entry name" value="post-AAA+ oligomerization domain-like"/>
    <property type="match status" value="1"/>
</dbReference>
<keyword evidence="4" id="KW-0235">DNA replication</keyword>
<dbReference type="InterPro" id="IPR005790">
    <property type="entry name" value="DNA_polIII_delta"/>
</dbReference>
<evidence type="ECO:0000256" key="4">
    <source>
        <dbReference type="ARBA" id="ARBA00022705"/>
    </source>
</evidence>
<organism evidence="9 10">
    <name type="scientific">Candidatus Southlakia epibionticum</name>
    <dbReference type="NCBI Taxonomy" id="3043284"/>
    <lineage>
        <taxon>Bacteria</taxon>
        <taxon>Candidatus Saccharimonadota</taxon>
        <taxon>Candidatus Saccharimonadia</taxon>
        <taxon>Candidatus Saccharimonadales</taxon>
        <taxon>Candidatus Saccharimonadaceae</taxon>
        <taxon>Candidatus Southlakia</taxon>
    </lineage>
</organism>
<dbReference type="Proteomes" id="UP001177295">
    <property type="component" value="Chromosome"/>
</dbReference>
<dbReference type="InterPro" id="IPR027417">
    <property type="entry name" value="P-loop_NTPase"/>
</dbReference>
<keyword evidence="10" id="KW-1185">Reference proteome</keyword>
<evidence type="ECO:0000256" key="7">
    <source>
        <dbReference type="ARBA" id="ARBA00049244"/>
    </source>
</evidence>
<keyword evidence="3" id="KW-0548">Nucleotidyltransferase</keyword>
<dbReference type="PANTHER" id="PTHR34388:SF1">
    <property type="entry name" value="DNA POLYMERASE III SUBUNIT DELTA"/>
    <property type="match status" value="1"/>
</dbReference>
<evidence type="ECO:0000256" key="1">
    <source>
        <dbReference type="ARBA" id="ARBA00012417"/>
    </source>
</evidence>
<evidence type="ECO:0000313" key="9">
    <source>
        <dbReference type="EMBL" id="WIO45713.1"/>
    </source>
</evidence>
<dbReference type="PANTHER" id="PTHR34388">
    <property type="entry name" value="DNA POLYMERASE III SUBUNIT DELTA"/>
    <property type="match status" value="1"/>
</dbReference>
<dbReference type="Pfam" id="PF21694">
    <property type="entry name" value="DNA_pol3_delta_C"/>
    <property type="match status" value="1"/>
</dbReference>
<gene>
    <name evidence="9" type="ORF">SEML1_0071</name>
</gene>
<keyword evidence="2" id="KW-0808">Transferase</keyword>
<keyword evidence="5" id="KW-0239">DNA-directed DNA polymerase</keyword>
<proteinExistence type="inferred from homology"/>
<dbReference type="EC" id="2.7.7.7" evidence="1"/>
<evidence type="ECO:0000313" key="10">
    <source>
        <dbReference type="Proteomes" id="UP001177295"/>
    </source>
</evidence>
<evidence type="ECO:0000256" key="2">
    <source>
        <dbReference type="ARBA" id="ARBA00022679"/>
    </source>
</evidence>
<dbReference type="EMBL" id="CP124550">
    <property type="protein sequence ID" value="WIO45713.1"/>
    <property type="molecule type" value="Genomic_DNA"/>
</dbReference>
<dbReference type="NCBIfam" id="TIGR01128">
    <property type="entry name" value="holA"/>
    <property type="match status" value="1"/>
</dbReference>